<feature type="compositionally biased region" description="Low complexity" evidence="1">
    <location>
        <begin position="86"/>
        <end position="97"/>
    </location>
</feature>
<accession>A0ABQ8NQX2</accession>
<proteinExistence type="predicted"/>
<organism evidence="2 3">
    <name type="scientific">Pyricularia grisea</name>
    <name type="common">Crabgrass-specific blast fungus</name>
    <name type="synonym">Magnaporthe grisea</name>
    <dbReference type="NCBI Taxonomy" id="148305"/>
    <lineage>
        <taxon>Eukaryota</taxon>
        <taxon>Fungi</taxon>
        <taxon>Dikarya</taxon>
        <taxon>Ascomycota</taxon>
        <taxon>Pezizomycotina</taxon>
        <taxon>Sordariomycetes</taxon>
        <taxon>Sordariomycetidae</taxon>
        <taxon>Magnaporthales</taxon>
        <taxon>Pyriculariaceae</taxon>
        <taxon>Pyricularia</taxon>
    </lineage>
</organism>
<dbReference type="Proteomes" id="UP001059893">
    <property type="component" value="Unassembled WGS sequence"/>
</dbReference>
<keyword evidence="3" id="KW-1185">Reference proteome</keyword>
<evidence type="ECO:0000313" key="2">
    <source>
        <dbReference type="EMBL" id="KAI6300824.1"/>
    </source>
</evidence>
<dbReference type="EMBL" id="JABSND010000046">
    <property type="protein sequence ID" value="KAI6300824.1"/>
    <property type="molecule type" value="Genomic_DNA"/>
</dbReference>
<sequence length="111" mass="12225">MTRRSNSIFLAVQIYYHSKRIVISPSMPAVIHCRACPVLATVHKRCLLSHGHEHEGPPRRGPALSKTRSGATTGDPDFKTTIIGARPTPQQRSSPSPTRHDAFWPGLGIHL</sequence>
<evidence type="ECO:0000313" key="3">
    <source>
        <dbReference type="Proteomes" id="UP001059893"/>
    </source>
</evidence>
<reference evidence="2" key="1">
    <citation type="submission" date="2021-01" db="EMBL/GenBank/DDBJ databases">
        <title>Deciphering the adaptive evolutionary patterns associated with biogeogrpahic diversity in the finger millet blast pathogen Magnaporthe oryzae in Eastern Africa.</title>
        <authorList>
            <person name="Onyema G."/>
            <person name="Shittu T.A."/>
            <person name="Dodsworth S."/>
            <person name="Devilliers S."/>
            <person name="Muthumeenakshi S."/>
            <person name="Sreenivasaprasad S."/>
        </authorList>
    </citation>
    <scope>NUCLEOTIDE SEQUENCE</scope>
    <source>
        <strain evidence="2">D15/s37</strain>
    </source>
</reference>
<evidence type="ECO:0000256" key="1">
    <source>
        <dbReference type="SAM" id="MobiDB-lite"/>
    </source>
</evidence>
<protein>
    <submittedName>
        <fullName evidence="2">Uncharacterized protein</fullName>
    </submittedName>
</protein>
<feature type="region of interest" description="Disordered" evidence="1">
    <location>
        <begin position="50"/>
        <end position="111"/>
    </location>
</feature>
<gene>
    <name evidence="2" type="ORF">MCOR33_003568</name>
</gene>
<name>A0ABQ8NQX2_PYRGI</name>
<comment type="caution">
    <text evidence="2">The sequence shown here is derived from an EMBL/GenBank/DDBJ whole genome shotgun (WGS) entry which is preliminary data.</text>
</comment>